<organism evidence="3 4">
    <name type="scientific">Nocardioides endophyticus</name>
    <dbReference type="NCBI Taxonomy" id="1353775"/>
    <lineage>
        <taxon>Bacteria</taxon>
        <taxon>Bacillati</taxon>
        <taxon>Actinomycetota</taxon>
        <taxon>Actinomycetes</taxon>
        <taxon>Propionibacteriales</taxon>
        <taxon>Nocardioidaceae</taxon>
        <taxon>Nocardioides</taxon>
    </lineage>
</organism>
<protein>
    <submittedName>
        <fullName evidence="3">Carbon-nitrogen hydrolase family protein</fullName>
    </submittedName>
</protein>
<dbReference type="InterPro" id="IPR036526">
    <property type="entry name" value="C-N_Hydrolase_sf"/>
</dbReference>
<dbReference type="Proteomes" id="UP001499882">
    <property type="component" value="Unassembled WGS sequence"/>
</dbReference>
<feature type="domain" description="CN hydrolase" evidence="2">
    <location>
        <begin position="1"/>
        <end position="202"/>
    </location>
</feature>
<accession>A0ABP8YSS1</accession>
<keyword evidence="3" id="KW-0378">Hydrolase</keyword>
<dbReference type="SUPFAM" id="SSF56317">
    <property type="entry name" value="Carbon-nitrogen hydrolase"/>
    <property type="match status" value="1"/>
</dbReference>
<dbReference type="PANTHER" id="PTHR23088:SF27">
    <property type="entry name" value="DEAMINATED GLUTATHIONE AMIDASE"/>
    <property type="match status" value="1"/>
</dbReference>
<keyword evidence="4" id="KW-1185">Reference proteome</keyword>
<evidence type="ECO:0000313" key="4">
    <source>
        <dbReference type="Proteomes" id="UP001499882"/>
    </source>
</evidence>
<gene>
    <name evidence="3" type="ORF">GCM10023350_20470</name>
</gene>
<comment type="similarity">
    <text evidence="1">Belongs to the carbon-nitrogen hydrolase superfamily. NIT1/NIT2 family.</text>
</comment>
<proteinExistence type="inferred from homology"/>
<dbReference type="InterPro" id="IPR003010">
    <property type="entry name" value="C-N_Hydrolase"/>
</dbReference>
<dbReference type="Pfam" id="PF00795">
    <property type="entry name" value="CN_hydrolase"/>
    <property type="match status" value="1"/>
</dbReference>
<evidence type="ECO:0000259" key="2">
    <source>
        <dbReference type="PROSITE" id="PS50263"/>
    </source>
</evidence>
<dbReference type="CDD" id="cd07197">
    <property type="entry name" value="nitrilase"/>
    <property type="match status" value="1"/>
</dbReference>
<name>A0ABP8YSS1_9ACTN</name>
<evidence type="ECO:0000256" key="1">
    <source>
        <dbReference type="ARBA" id="ARBA00010613"/>
    </source>
</evidence>
<reference evidence="4" key="1">
    <citation type="journal article" date="2019" name="Int. J. Syst. Evol. Microbiol.">
        <title>The Global Catalogue of Microorganisms (GCM) 10K type strain sequencing project: providing services to taxonomists for standard genome sequencing and annotation.</title>
        <authorList>
            <consortium name="The Broad Institute Genomics Platform"/>
            <consortium name="The Broad Institute Genome Sequencing Center for Infectious Disease"/>
            <person name="Wu L."/>
            <person name="Ma J."/>
        </authorList>
    </citation>
    <scope>NUCLEOTIDE SEQUENCE [LARGE SCALE GENOMIC DNA]</scope>
    <source>
        <strain evidence="4">JCM 18532</strain>
    </source>
</reference>
<dbReference type="GO" id="GO:0016787">
    <property type="term" value="F:hydrolase activity"/>
    <property type="evidence" value="ECO:0007669"/>
    <property type="project" value="UniProtKB-KW"/>
</dbReference>
<dbReference type="PANTHER" id="PTHR23088">
    <property type="entry name" value="NITRILASE-RELATED"/>
    <property type="match status" value="1"/>
</dbReference>
<dbReference type="Gene3D" id="3.60.110.10">
    <property type="entry name" value="Carbon-nitrogen hydrolase"/>
    <property type="match status" value="1"/>
</dbReference>
<evidence type="ECO:0000313" key="3">
    <source>
        <dbReference type="EMBL" id="GAA4736524.1"/>
    </source>
</evidence>
<sequence length="228" mass="24274">MRLLVLPEAFLTGYDVAAFDRALPDAVDLGPWLDPVREAAAAGVTVVAGTALRRGGARRLSQVVVRPDGTATAPYDKQHLDGVEKQLFTAGDHGASITVDGVELGLSICYDGCFPEHAQAAARDGAMGYLSSSAYFPGGAHRRDLYYAARAVENGMYVVFAGLTGRCGDYEFIGGSAVYDPEGRPIARLGEEEGLAIAELDTDVVEQTRATHTMVHDHRATLGARVYD</sequence>
<comment type="caution">
    <text evidence="3">The sequence shown here is derived from an EMBL/GenBank/DDBJ whole genome shotgun (WGS) entry which is preliminary data.</text>
</comment>
<dbReference type="EMBL" id="BAABKN010000014">
    <property type="protein sequence ID" value="GAA4736524.1"/>
    <property type="molecule type" value="Genomic_DNA"/>
</dbReference>
<dbReference type="PROSITE" id="PS50263">
    <property type="entry name" value="CN_HYDROLASE"/>
    <property type="match status" value="1"/>
</dbReference>